<comment type="similarity">
    <text evidence="5">Belongs to the metallo-beta-lactamase superfamily. Type III sulfatase family.</text>
</comment>
<dbReference type="Gene3D" id="1.25.40.880">
    <property type="entry name" value="Alkyl sulfatase, dimerisation domain"/>
    <property type="match status" value="1"/>
</dbReference>
<sequence>MRMFRHFFLSAAGLACGIVCGLGVHPAYAAPMKDAFAEATGKAATAATRAANKAAVRDLNFNDRQDYDDAQRGFIAPLPDNGRILDKNGRETWNFRKYAFLAPAMSRDMPPSRIMPTPAPDTVHPSLWRQSQLVLRDGLYKVTERIYQVRNADLSNMTIIEGDTGLIVVDPLISAENAAAALDLYYTHRPRKPVKTVIYSHSHVDHYGGVPGVTTEEDVKSGAVRVIAPEGFLRAAMSENVLAGTAMGRRAQYMYGELLPPSPTGHVGAGLGLKNSGGSTGLIPPTRTIAQSGERLELDGLTFVFLLAPNTEAPAEMHWYIPELKALTAAENCTHTMHNLYTLRGAKTRDPLSWCRALDETLALWGNEAEVLYGMHHWPVWGNERVRRTLALTSDLYRYINDQTLHAANQGQTMLEIAEKLRLPPELAQSFGLRGYYGSLNHNVKAVYNFYLGWFDGNPAHLHALPPRVAARKYVEYMGGAEAVLRRARKDFAQGEYRWVAQVLDHVIFADPGNTTARELAADALEQLGYQAESGPWRNFYLSGARDLRGLPPARDENAAQTSNSQSQAMTPELYFGYLGVRLNAQRAQGRRLALRVKLSDPEQVWELRLGNSVLRARLNAGDPDAAPAPEATLTAAMPTVMALFEGRLSVAEAAKQGMITGDSQTVAELLGLLDRFTPDFPLVLPGKE</sequence>
<dbReference type="Proteomes" id="UP000069241">
    <property type="component" value="Chromosome"/>
</dbReference>
<dbReference type="InterPro" id="IPR052195">
    <property type="entry name" value="Bact_Alkyl/Aryl-Sulfatase"/>
</dbReference>
<dbReference type="InterPro" id="IPR038536">
    <property type="entry name" value="Alkyl/aryl-sulf_dimr_sf"/>
</dbReference>
<dbReference type="Gene3D" id="3.60.15.30">
    <property type="entry name" value="Metallo-beta-lactamase domain"/>
    <property type="match status" value="1"/>
</dbReference>
<evidence type="ECO:0000313" key="11">
    <source>
        <dbReference type="EMBL" id="AMD90873.1"/>
    </source>
</evidence>
<organism evidence="11 12">
    <name type="scientific">Desulfovibrio fairfieldensis</name>
    <dbReference type="NCBI Taxonomy" id="44742"/>
    <lineage>
        <taxon>Bacteria</taxon>
        <taxon>Pseudomonadati</taxon>
        <taxon>Thermodesulfobacteriota</taxon>
        <taxon>Desulfovibrionia</taxon>
        <taxon>Desulfovibrionales</taxon>
        <taxon>Desulfovibrionaceae</taxon>
        <taxon>Desulfovibrio</taxon>
    </lineage>
</organism>
<evidence type="ECO:0000256" key="1">
    <source>
        <dbReference type="ARBA" id="ARBA00001947"/>
    </source>
</evidence>
<evidence type="ECO:0000256" key="7">
    <source>
        <dbReference type="ARBA" id="ARBA00068034"/>
    </source>
</evidence>
<dbReference type="FunFam" id="3.60.15.30:FF:000001">
    <property type="entry name" value="Alkyl/aryl-sulfatase BDS1"/>
    <property type="match status" value="1"/>
</dbReference>
<dbReference type="InterPro" id="IPR036527">
    <property type="entry name" value="SCP2_sterol-bd_dom_sf"/>
</dbReference>
<name>A0A109W4R9_9BACT</name>
<dbReference type="InterPro" id="IPR036866">
    <property type="entry name" value="RibonucZ/Hydroxyglut_hydro"/>
</dbReference>
<dbReference type="SUPFAM" id="SSF55718">
    <property type="entry name" value="SCP-like"/>
    <property type="match status" value="1"/>
</dbReference>
<keyword evidence="9" id="KW-0732">Signal</keyword>
<dbReference type="GO" id="GO:0046872">
    <property type="term" value="F:metal ion binding"/>
    <property type="evidence" value="ECO:0007669"/>
    <property type="project" value="UniProtKB-KW"/>
</dbReference>
<dbReference type="CDD" id="cd07710">
    <property type="entry name" value="arylsulfatase_Sdsa1-like_MBL-fold"/>
    <property type="match status" value="1"/>
</dbReference>
<dbReference type="InterPro" id="IPR001279">
    <property type="entry name" value="Metallo-B-lactamas"/>
</dbReference>
<dbReference type="PANTHER" id="PTHR43223">
    <property type="entry name" value="ALKYL/ARYL-SULFATASE"/>
    <property type="match status" value="1"/>
</dbReference>
<dbReference type="PROSITE" id="PS51257">
    <property type="entry name" value="PROKAR_LIPOPROTEIN"/>
    <property type="match status" value="1"/>
</dbReference>
<comment type="cofactor">
    <cofactor evidence="1">
        <name>Zn(2+)</name>
        <dbReference type="ChEBI" id="CHEBI:29105"/>
    </cofactor>
</comment>
<protein>
    <recommendedName>
        <fullName evidence="7">Linear primary-alkylsulfatase</fullName>
        <ecNumber evidence="6">3.1.6.21</ecNumber>
    </recommendedName>
    <alternativeName>
        <fullName evidence="8">Type III linear primary-alkylsulfatase</fullName>
    </alternativeName>
</protein>
<feature type="signal peptide" evidence="9">
    <location>
        <begin position="1"/>
        <end position="29"/>
    </location>
</feature>
<dbReference type="SMART" id="SM00849">
    <property type="entry name" value="Lactamase_B"/>
    <property type="match status" value="1"/>
</dbReference>
<evidence type="ECO:0000256" key="4">
    <source>
        <dbReference type="ARBA" id="ARBA00022833"/>
    </source>
</evidence>
<gene>
    <name evidence="11" type="ORF">AXF13_12480</name>
</gene>
<dbReference type="RefSeq" id="WP_062253705.1">
    <property type="nucleotide sequence ID" value="NZ_CP014229.1"/>
</dbReference>
<dbReference type="InterPro" id="IPR044097">
    <property type="entry name" value="Bds1/SdsA1_MBL-fold"/>
</dbReference>
<proteinExistence type="inferred from homology"/>
<dbReference type="EC" id="3.1.6.21" evidence="6"/>
<keyword evidence="12" id="KW-1185">Reference proteome</keyword>
<dbReference type="InterPro" id="IPR029229">
    <property type="entry name" value="Alkyl_sulf_C"/>
</dbReference>
<dbReference type="AlphaFoldDB" id="A0A109W4R9"/>
<evidence type="ECO:0000256" key="9">
    <source>
        <dbReference type="SAM" id="SignalP"/>
    </source>
</evidence>
<reference evidence="12" key="1">
    <citation type="submission" date="2016-02" db="EMBL/GenBank/DDBJ databases">
        <authorList>
            <person name="Holder M.E."/>
            <person name="Ajami N.J."/>
            <person name="Petrosino J.F."/>
        </authorList>
    </citation>
    <scope>NUCLEOTIDE SEQUENCE [LARGE SCALE GENOMIC DNA]</scope>
    <source>
        <strain evidence="12">CCUG 45958</strain>
    </source>
</reference>
<dbReference type="InterPro" id="IPR029228">
    <property type="entry name" value="Alkyl_sulf_dimr"/>
</dbReference>
<dbReference type="GO" id="GO:0018741">
    <property type="term" value="F:linear primary-alkylsulfatase activity"/>
    <property type="evidence" value="ECO:0007669"/>
    <property type="project" value="UniProtKB-EC"/>
</dbReference>
<feature type="chain" id="PRO_5007141309" description="Linear primary-alkylsulfatase" evidence="9">
    <location>
        <begin position="30"/>
        <end position="689"/>
    </location>
</feature>
<dbReference type="PANTHER" id="PTHR43223:SF1">
    <property type="entry name" value="ALKYL_ARYL-SULFATASE BDS1"/>
    <property type="match status" value="1"/>
</dbReference>
<evidence type="ECO:0000256" key="6">
    <source>
        <dbReference type="ARBA" id="ARBA00066568"/>
    </source>
</evidence>
<dbReference type="KEGG" id="dfi:AXF13_12480"/>
<evidence type="ECO:0000256" key="3">
    <source>
        <dbReference type="ARBA" id="ARBA00022801"/>
    </source>
</evidence>
<evidence type="ECO:0000256" key="5">
    <source>
        <dbReference type="ARBA" id="ARBA00033751"/>
    </source>
</evidence>
<dbReference type="Gene3D" id="3.30.1050.10">
    <property type="entry name" value="SCP2 sterol-binding domain"/>
    <property type="match status" value="1"/>
</dbReference>
<evidence type="ECO:0000313" key="12">
    <source>
        <dbReference type="Proteomes" id="UP000069241"/>
    </source>
</evidence>
<dbReference type="SUPFAM" id="SSF56281">
    <property type="entry name" value="Metallo-hydrolase/oxidoreductase"/>
    <property type="match status" value="1"/>
</dbReference>
<dbReference type="EMBL" id="CP014229">
    <property type="protein sequence ID" value="AMD90873.1"/>
    <property type="molecule type" value="Genomic_DNA"/>
</dbReference>
<dbReference type="GO" id="GO:0046983">
    <property type="term" value="F:protein dimerization activity"/>
    <property type="evidence" value="ECO:0007669"/>
    <property type="project" value="InterPro"/>
</dbReference>
<evidence type="ECO:0000256" key="2">
    <source>
        <dbReference type="ARBA" id="ARBA00022723"/>
    </source>
</evidence>
<dbReference type="STRING" id="44742.AXF13_12480"/>
<dbReference type="GO" id="GO:0018909">
    <property type="term" value="P:dodecyl sulfate metabolic process"/>
    <property type="evidence" value="ECO:0007669"/>
    <property type="project" value="InterPro"/>
</dbReference>
<keyword evidence="4" id="KW-0862">Zinc</keyword>
<dbReference type="Pfam" id="PF14863">
    <property type="entry name" value="Alkyl_sulf_dimr"/>
    <property type="match status" value="1"/>
</dbReference>
<keyword evidence="2" id="KW-0479">Metal-binding</keyword>
<dbReference type="Pfam" id="PF14864">
    <property type="entry name" value="Alkyl_sulf_C"/>
    <property type="match status" value="1"/>
</dbReference>
<keyword evidence="3" id="KW-0378">Hydrolase</keyword>
<dbReference type="FunFam" id="1.25.40.880:FF:000001">
    <property type="entry name" value="SDS hydrolase SdsA1"/>
    <property type="match status" value="1"/>
</dbReference>
<dbReference type="Pfam" id="PF00753">
    <property type="entry name" value="Lactamase_B"/>
    <property type="match status" value="1"/>
</dbReference>
<evidence type="ECO:0000259" key="10">
    <source>
        <dbReference type="SMART" id="SM00849"/>
    </source>
</evidence>
<feature type="domain" description="Metallo-beta-lactamase" evidence="10">
    <location>
        <begin position="154"/>
        <end position="376"/>
    </location>
</feature>
<accession>A0A109W4R9</accession>
<evidence type="ECO:0000256" key="8">
    <source>
        <dbReference type="ARBA" id="ARBA00075789"/>
    </source>
</evidence>